<dbReference type="EMBL" id="FNAN01000004">
    <property type="protein sequence ID" value="SDE27108.1"/>
    <property type="molecule type" value="Genomic_DNA"/>
</dbReference>
<dbReference type="AlphaFoldDB" id="A0A1G7BJ42"/>
<keyword evidence="1" id="KW-0732">Signal</keyword>
<gene>
    <name evidence="2" type="ORF">SAMN04487996_104220</name>
</gene>
<accession>A0A1G7BJ42</accession>
<feature type="chain" id="PRO_5011432149" description="Tetratricopeptide repeat-containing protein" evidence="1">
    <location>
        <begin position="24"/>
        <end position="372"/>
    </location>
</feature>
<dbReference type="OrthoDB" id="9813254at2"/>
<dbReference type="InterPro" id="IPR011990">
    <property type="entry name" value="TPR-like_helical_dom_sf"/>
</dbReference>
<feature type="signal peptide" evidence="1">
    <location>
        <begin position="1"/>
        <end position="23"/>
    </location>
</feature>
<evidence type="ECO:0000313" key="2">
    <source>
        <dbReference type="EMBL" id="SDE27108.1"/>
    </source>
</evidence>
<sequence>MQITLRSLCIWVLFALCTTQANAQLLNDPASLKHIQNSLDKIYNYEFDEAVQIIDQVEKKYPNHPVSYILDSFILYWKYLPIKDNPTKSKEYIQKLDQCLEAITKRYGKNSTDPEAVFYTMVARGYMAMMYNYRGEMMAAAGEGKKAYNAFVEGFKLMHKNPEFYFTSGMYNYYVEVYPEEHPIVKPLLVFFKNGDKALGLKQIDTATKVGTITKAESCFYISHIYLKYEAKPEKAAVYMEKLVDQYPRNPIYLMKNVEAQLLSGNYDEAHEGVQLLRKQNTGFFPVAWRTFQGILEEKDRKNDAAAQKEYLLALKTPHDDQYTKEYHAFAYAGLARISARAGNKAKAKEYYKKCLGKAEYRSVVREAKAFK</sequence>
<dbReference type="RefSeq" id="WP_090148103.1">
    <property type="nucleotide sequence ID" value="NZ_FNAN01000004.1"/>
</dbReference>
<evidence type="ECO:0008006" key="4">
    <source>
        <dbReference type="Google" id="ProtNLM"/>
    </source>
</evidence>
<organism evidence="2 3">
    <name type="scientific">Dyadobacter soli</name>
    <dbReference type="NCBI Taxonomy" id="659014"/>
    <lineage>
        <taxon>Bacteria</taxon>
        <taxon>Pseudomonadati</taxon>
        <taxon>Bacteroidota</taxon>
        <taxon>Cytophagia</taxon>
        <taxon>Cytophagales</taxon>
        <taxon>Spirosomataceae</taxon>
        <taxon>Dyadobacter</taxon>
    </lineage>
</organism>
<name>A0A1G7BJ42_9BACT</name>
<protein>
    <recommendedName>
        <fullName evidence="4">Tetratricopeptide repeat-containing protein</fullName>
    </recommendedName>
</protein>
<reference evidence="3" key="1">
    <citation type="submission" date="2016-10" db="EMBL/GenBank/DDBJ databases">
        <authorList>
            <person name="Varghese N."/>
            <person name="Submissions S."/>
        </authorList>
    </citation>
    <scope>NUCLEOTIDE SEQUENCE [LARGE SCALE GENOMIC DNA]</scope>
    <source>
        <strain evidence="3">DSM 25329</strain>
    </source>
</reference>
<dbReference type="Proteomes" id="UP000198748">
    <property type="component" value="Unassembled WGS sequence"/>
</dbReference>
<dbReference type="STRING" id="659014.SAMN04487996_104220"/>
<keyword evidence="3" id="KW-1185">Reference proteome</keyword>
<dbReference type="SUPFAM" id="SSF48452">
    <property type="entry name" value="TPR-like"/>
    <property type="match status" value="1"/>
</dbReference>
<proteinExistence type="predicted"/>
<evidence type="ECO:0000256" key="1">
    <source>
        <dbReference type="SAM" id="SignalP"/>
    </source>
</evidence>
<evidence type="ECO:0000313" key="3">
    <source>
        <dbReference type="Proteomes" id="UP000198748"/>
    </source>
</evidence>
<dbReference type="Gene3D" id="1.25.40.10">
    <property type="entry name" value="Tetratricopeptide repeat domain"/>
    <property type="match status" value="1"/>
</dbReference>